<evidence type="ECO:0000313" key="1">
    <source>
        <dbReference type="EMBL" id="KAI3713078.1"/>
    </source>
</evidence>
<dbReference type="Proteomes" id="UP001056120">
    <property type="component" value="Linkage Group LG24"/>
</dbReference>
<reference evidence="2" key="1">
    <citation type="journal article" date="2022" name="Mol. Ecol. Resour.">
        <title>The genomes of chicory, endive, great burdock and yacon provide insights into Asteraceae palaeo-polyploidization history and plant inulin production.</title>
        <authorList>
            <person name="Fan W."/>
            <person name="Wang S."/>
            <person name="Wang H."/>
            <person name="Wang A."/>
            <person name="Jiang F."/>
            <person name="Liu H."/>
            <person name="Zhao H."/>
            <person name="Xu D."/>
            <person name="Zhang Y."/>
        </authorList>
    </citation>
    <scope>NUCLEOTIDE SEQUENCE [LARGE SCALE GENOMIC DNA]</scope>
    <source>
        <strain evidence="2">cv. Yunnan</strain>
    </source>
</reference>
<comment type="caution">
    <text evidence="1">The sequence shown here is derived from an EMBL/GenBank/DDBJ whole genome shotgun (WGS) entry which is preliminary data.</text>
</comment>
<keyword evidence="2" id="KW-1185">Reference proteome</keyword>
<proteinExistence type="predicted"/>
<sequence>MDGCWIRLCNWNTAAQSVQGNEAQSSQIQSPEEDPSEDPQYQSASENPNDYPFNNPISNSSDYPSYNSGSPVTYDPYVFPEPTYDPYQAYFQSPLECHHVYNDIMAGKGKGPSFLRKFAHANYFDRKTNETTKELNEETESSTFKSLGDIGNPSVPYNPSISFHSAPTAGSYNITPVYPQNFHERYANIPYENKYDPEEEERADSNIPYAPYYETIPIPAPHINENASGSEREQISNP</sequence>
<gene>
    <name evidence="1" type="ORF">L1987_71649</name>
</gene>
<evidence type="ECO:0000313" key="2">
    <source>
        <dbReference type="Proteomes" id="UP001056120"/>
    </source>
</evidence>
<accession>A0ACB9ATN6</accession>
<organism evidence="1 2">
    <name type="scientific">Smallanthus sonchifolius</name>
    <dbReference type="NCBI Taxonomy" id="185202"/>
    <lineage>
        <taxon>Eukaryota</taxon>
        <taxon>Viridiplantae</taxon>
        <taxon>Streptophyta</taxon>
        <taxon>Embryophyta</taxon>
        <taxon>Tracheophyta</taxon>
        <taxon>Spermatophyta</taxon>
        <taxon>Magnoliopsida</taxon>
        <taxon>eudicotyledons</taxon>
        <taxon>Gunneridae</taxon>
        <taxon>Pentapetalae</taxon>
        <taxon>asterids</taxon>
        <taxon>campanulids</taxon>
        <taxon>Asterales</taxon>
        <taxon>Asteraceae</taxon>
        <taxon>Asteroideae</taxon>
        <taxon>Heliantheae alliance</taxon>
        <taxon>Millerieae</taxon>
        <taxon>Smallanthus</taxon>
    </lineage>
</organism>
<name>A0ACB9ATN6_9ASTR</name>
<reference evidence="1 2" key="2">
    <citation type="journal article" date="2022" name="Mol. Ecol. Resour.">
        <title>The genomes of chicory, endive, great burdock and yacon provide insights into Asteraceae paleo-polyploidization history and plant inulin production.</title>
        <authorList>
            <person name="Fan W."/>
            <person name="Wang S."/>
            <person name="Wang H."/>
            <person name="Wang A."/>
            <person name="Jiang F."/>
            <person name="Liu H."/>
            <person name="Zhao H."/>
            <person name="Xu D."/>
            <person name="Zhang Y."/>
        </authorList>
    </citation>
    <scope>NUCLEOTIDE SEQUENCE [LARGE SCALE GENOMIC DNA]</scope>
    <source>
        <strain evidence="2">cv. Yunnan</strain>
        <tissue evidence="1">Leaves</tissue>
    </source>
</reference>
<protein>
    <submittedName>
        <fullName evidence="1">Uncharacterized protein</fullName>
    </submittedName>
</protein>
<dbReference type="EMBL" id="CM042041">
    <property type="protein sequence ID" value="KAI3713078.1"/>
    <property type="molecule type" value="Genomic_DNA"/>
</dbReference>